<dbReference type="SUPFAM" id="SSF51161">
    <property type="entry name" value="Trimeric LpxA-like enzymes"/>
    <property type="match status" value="1"/>
</dbReference>
<evidence type="ECO:0000313" key="6">
    <source>
        <dbReference type="Proteomes" id="UP000075517"/>
    </source>
</evidence>
<keyword evidence="5" id="KW-0548">Nucleotidyltransferase</keyword>
<dbReference type="EC" id="5.4.2.8" evidence="5"/>
<proteinExistence type="inferred from homology"/>
<reference evidence="5 6" key="1">
    <citation type="submission" date="2016-01" db="EMBL/GenBank/DDBJ databases">
        <title>Draft Genome Sequences of Seven Thermophilic Sporeformers Isolated from Foods.</title>
        <authorList>
            <person name="Berendsen E.M."/>
            <person name="Wells-Bennik M.H."/>
            <person name="Krawcyk A.O."/>
            <person name="De Jong A."/>
            <person name="Holsappel S."/>
            <person name="Eijlander R.T."/>
            <person name="Kuipers O.P."/>
        </authorList>
    </citation>
    <scope>NUCLEOTIDE SEQUENCE [LARGE SCALE GENOMIC DNA]</scope>
    <source>
        <strain evidence="5 6">B4114</strain>
    </source>
</reference>
<name>A0A150NDS6_GEOSE</name>
<evidence type="ECO:0000256" key="1">
    <source>
        <dbReference type="ARBA" id="ARBA00007274"/>
    </source>
</evidence>
<dbReference type="Pfam" id="PF25087">
    <property type="entry name" value="GMPPB_C"/>
    <property type="match status" value="1"/>
</dbReference>
<dbReference type="InterPro" id="IPR050486">
    <property type="entry name" value="Mannose-1P_guanyltransferase"/>
</dbReference>
<sequence>MYIIISNHHSRVLAIYELLSFSRSSVKKGVYFCEKKIWRDDEMKALLLAGGLGTRLRPLTENIPKPMAPIANRPWLEHLIVHLRDQGVNEFVIAAHHCSEVIRRYFEDGKRWNVKITYALEPFPLGTAGAIKNAERWLKERFLVFNADIVHLPQLIPLLDFHRQHGGLATIVLTEVDDPSSYGVVEQDDSGRILRFVEKPRREEAPSNRINAGMYIFEPDVMRYIPAEREVSIERETFPLLIEKNVGVYGIVSNGYWRDMGTPARYRQVHWDALRREFPIPLKGREIQPGVFVGEHVEIGSGVLFVPPVLIGDHVKIGRQAVIGPNAVIGDHCQIGARVHCAQTIVWDRSVIRDRSRLQNSIFGYRTVTPAGKVFEDSIINQFKEAVQA</sequence>
<dbReference type="InterPro" id="IPR029044">
    <property type="entry name" value="Nucleotide-diphossugar_trans"/>
</dbReference>
<comment type="caution">
    <text evidence="5">The sequence shown here is derived from an EMBL/GenBank/DDBJ whole genome shotgun (WGS) entry which is preliminary data.</text>
</comment>
<evidence type="ECO:0000313" key="5">
    <source>
        <dbReference type="EMBL" id="KYD34742.1"/>
    </source>
</evidence>
<dbReference type="InterPro" id="IPR005835">
    <property type="entry name" value="NTP_transferase_dom"/>
</dbReference>
<dbReference type="Gene3D" id="3.90.550.10">
    <property type="entry name" value="Spore Coat Polysaccharide Biosynthesis Protein SpsA, Chain A"/>
    <property type="match status" value="1"/>
</dbReference>
<protein>
    <submittedName>
        <fullName evidence="5">Mannose-1-phosphate guanylyltransferase</fullName>
        <ecNumber evidence="5">2.7.7.13</ecNumber>
        <ecNumber evidence="5">5.4.2.8</ecNumber>
    </submittedName>
</protein>
<keyword evidence="5" id="KW-0413">Isomerase</keyword>
<dbReference type="PANTHER" id="PTHR22572">
    <property type="entry name" value="SUGAR-1-PHOSPHATE GUANYL TRANSFERASE"/>
    <property type="match status" value="1"/>
</dbReference>
<dbReference type="Gene3D" id="2.160.10.10">
    <property type="entry name" value="Hexapeptide repeat proteins"/>
    <property type="match status" value="1"/>
</dbReference>
<dbReference type="InterPro" id="IPR011004">
    <property type="entry name" value="Trimer_LpxA-like_sf"/>
</dbReference>
<keyword evidence="2 5" id="KW-0808">Transferase</keyword>
<gene>
    <name evidence="5" type="ORF">B4114_0324</name>
</gene>
<dbReference type="EC" id="2.7.7.13" evidence="5"/>
<dbReference type="CDD" id="cd04181">
    <property type="entry name" value="NTP_transferase"/>
    <property type="match status" value="1"/>
</dbReference>
<comment type="similarity">
    <text evidence="1">Belongs to the transferase hexapeptide repeat family.</text>
</comment>
<dbReference type="Proteomes" id="UP000075517">
    <property type="component" value="Unassembled WGS sequence"/>
</dbReference>
<accession>A0A150NDS6</accession>
<evidence type="ECO:0000259" key="4">
    <source>
        <dbReference type="Pfam" id="PF25087"/>
    </source>
</evidence>
<evidence type="ECO:0000259" key="3">
    <source>
        <dbReference type="Pfam" id="PF00483"/>
    </source>
</evidence>
<dbReference type="AlphaFoldDB" id="A0A150NDS6"/>
<dbReference type="GO" id="GO:0004615">
    <property type="term" value="F:phosphomannomutase activity"/>
    <property type="evidence" value="ECO:0007669"/>
    <property type="project" value="UniProtKB-EC"/>
</dbReference>
<dbReference type="FunFam" id="3.90.550.10:FF:000013">
    <property type="entry name" value="mannose-1-phosphate guanyltransferase beta"/>
    <property type="match status" value="1"/>
</dbReference>
<feature type="domain" description="Nucleotidyl transferase" evidence="3">
    <location>
        <begin position="44"/>
        <end position="272"/>
    </location>
</feature>
<dbReference type="GO" id="GO:0004475">
    <property type="term" value="F:mannose-1-phosphate guanylyltransferase (GTP) activity"/>
    <property type="evidence" value="ECO:0007669"/>
    <property type="project" value="UniProtKB-EC"/>
</dbReference>
<dbReference type="PATRIC" id="fig|1422.17.peg.2079"/>
<dbReference type="SUPFAM" id="SSF53448">
    <property type="entry name" value="Nucleotide-diphospho-sugar transferases"/>
    <property type="match status" value="1"/>
</dbReference>
<dbReference type="EMBL" id="LQYY01000025">
    <property type="protein sequence ID" value="KYD34742.1"/>
    <property type="molecule type" value="Genomic_DNA"/>
</dbReference>
<evidence type="ECO:0000256" key="2">
    <source>
        <dbReference type="ARBA" id="ARBA00022679"/>
    </source>
</evidence>
<dbReference type="Pfam" id="PF00483">
    <property type="entry name" value="NTP_transferase"/>
    <property type="match status" value="1"/>
</dbReference>
<feature type="domain" description="Mannose-1-phosphate guanyltransferase C-terminal" evidence="4">
    <location>
        <begin position="306"/>
        <end position="367"/>
    </location>
</feature>
<organism evidence="5 6">
    <name type="scientific">Geobacillus stearothermophilus</name>
    <name type="common">Bacillus stearothermophilus</name>
    <dbReference type="NCBI Taxonomy" id="1422"/>
    <lineage>
        <taxon>Bacteria</taxon>
        <taxon>Bacillati</taxon>
        <taxon>Bacillota</taxon>
        <taxon>Bacilli</taxon>
        <taxon>Bacillales</taxon>
        <taxon>Anoxybacillaceae</taxon>
        <taxon>Geobacillus</taxon>
    </lineage>
</organism>
<dbReference type="InterPro" id="IPR056729">
    <property type="entry name" value="GMPPB_C"/>
</dbReference>